<dbReference type="InterPro" id="IPR000352">
    <property type="entry name" value="Pep_chain_release_fac_I"/>
</dbReference>
<comment type="caution">
    <text evidence="8">The sequence shown here is derived from an EMBL/GenBank/DDBJ whole genome shotgun (WGS) entry which is preliminary data.</text>
</comment>
<evidence type="ECO:0000256" key="3">
    <source>
        <dbReference type="ARBA" id="ARBA00022917"/>
    </source>
</evidence>
<dbReference type="Gene3D" id="3.30.160.20">
    <property type="match status" value="1"/>
</dbReference>
<dbReference type="GO" id="GO:0005737">
    <property type="term" value="C:cytoplasm"/>
    <property type="evidence" value="ECO:0007669"/>
    <property type="project" value="UniProtKB-SubCell"/>
</dbReference>
<dbReference type="Gene3D" id="3.30.70.1660">
    <property type="match status" value="1"/>
</dbReference>
<name>A0A2H0TC99_9BACT</name>
<comment type="PTM">
    <text evidence="4">Methylated by PrmC. Methylation increases the termination efficiency of RF2.</text>
</comment>
<protein>
    <recommendedName>
        <fullName evidence="4 5">Peptide chain release factor 2</fullName>
        <shortName evidence="4">RF-2</shortName>
    </recommendedName>
</protein>
<dbReference type="Gene3D" id="1.20.58.410">
    <property type="entry name" value="Release factor"/>
    <property type="match status" value="1"/>
</dbReference>
<dbReference type="SUPFAM" id="SSF75620">
    <property type="entry name" value="Release factor"/>
    <property type="match status" value="1"/>
</dbReference>
<evidence type="ECO:0000259" key="7">
    <source>
        <dbReference type="PROSITE" id="PS00745"/>
    </source>
</evidence>
<comment type="subcellular location">
    <subcellularLocation>
        <location evidence="4">Cytoplasm</location>
    </subcellularLocation>
</comment>
<dbReference type="Proteomes" id="UP000231503">
    <property type="component" value="Unassembled WGS sequence"/>
</dbReference>
<evidence type="ECO:0000256" key="5">
    <source>
        <dbReference type="NCBIfam" id="TIGR00020"/>
    </source>
</evidence>
<dbReference type="NCBIfam" id="TIGR00020">
    <property type="entry name" value="prfB"/>
    <property type="match status" value="1"/>
</dbReference>
<evidence type="ECO:0000313" key="8">
    <source>
        <dbReference type="EMBL" id="PIR69190.1"/>
    </source>
</evidence>
<feature type="modified residue" description="N5-methylglutamine" evidence="4">
    <location>
        <position position="233"/>
    </location>
</feature>
<dbReference type="GO" id="GO:0016149">
    <property type="term" value="F:translation release factor activity, codon specific"/>
    <property type="evidence" value="ECO:0007669"/>
    <property type="project" value="UniProtKB-UniRule"/>
</dbReference>
<proteinExistence type="inferred from homology"/>
<dbReference type="Pfam" id="PF03462">
    <property type="entry name" value="PCRF"/>
    <property type="match status" value="1"/>
</dbReference>
<dbReference type="HAMAP" id="MF_00094">
    <property type="entry name" value="Rel_fac_2"/>
    <property type="match status" value="1"/>
</dbReference>
<evidence type="ECO:0000313" key="9">
    <source>
        <dbReference type="Proteomes" id="UP000231503"/>
    </source>
</evidence>
<gene>
    <name evidence="4" type="primary">prfB</name>
    <name evidence="8" type="ORF">COU47_03740</name>
</gene>
<dbReference type="EMBL" id="PFCO01000009">
    <property type="protein sequence ID" value="PIR69190.1"/>
    <property type="molecule type" value="Genomic_DNA"/>
</dbReference>
<dbReference type="PROSITE" id="PS00745">
    <property type="entry name" value="RF_PROK_I"/>
    <property type="match status" value="1"/>
</dbReference>
<dbReference type="Pfam" id="PF00472">
    <property type="entry name" value="RF-1"/>
    <property type="match status" value="1"/>
</dbReference>
<comment type="function">
    <text evidence="4">Peptide chain release factor 2 directs the termination of translation in response to the peptide chain termination codons UGA and UAA.</text>
</comment>
<dbReference type="SMART" id="SM00937">
    <property type="entry name" value="PCRF"/>
    <property type="match status" value="1"/>
</dbReference>
<keyword evidence="2 4" id="KW-0488">Methylation</keyword>
<dbReference type="AlphaFoldDB" id="A0A2H0TC99"/>
<evidence type="ECO:0000256" key="2">
    <source>
        <dbReference type="ARBA" id="ARBA00022481"/>
    </source>
</evidence>
<dbReference type="InterPro" id="IPR005139">
    <property type="entry name" value="PCRF"/>
</dbReference>
<evidence type="ECO:0000256" key="1">
    <source>
        <dbReference type="ARBA" id="ARBA00010835"/>
    </source>
</evidence>
<keyword evidence="3 4" id="KW-0648">Protein biosynthesis</keyword>
<dbReference type="InterPro" id="IPR004374">
    <property type="entry name" value="PrfB"/>
</dbReference>
<keyword evidence="4" id="KW-0963">Cytoplasm</keyword>
<comment type="similarity">
    <text evidence="1 4">Belongs to the prokaryotic/mitochondrial release factor family.</text>
</comment>
<organism evidence="8 9">
    <name type="scientific">Candidatus Niyogibacteria bacterium CG10_big_fil_rev_8_21_14_0_10_46_36</name>
    <dbReference type="NCBI Taxonomy" id="1974726"/>
    <lineage>
        <taxon>Bacteria</taxon>
        <taxon>Candidatus Niyogiibacteriota</taxon>
    </lineage>
</organism>
<evidence type="ECO:0000256" key="4">
    <source>
        <dbReference type="HAMAP-Rule" id="MF_00094"/>
    </source>
</evidence>
<accession>A0A2H0TC99</accession>
<feature type="domain" description="Prokaryotic-type class I peptide chain release factors" evidence="7">
    <location>
        <begin position="226"/>
        <end position="242"/>
    </location>
</feature>
<dbReference type="PANTHER" id="PTHR43116">
    <property type="entry name" value="PEPTIDE CHAIN RELEASE FACTOR 2"/>
    <property type="match status" value="1"/>
</dbReference>
<dbReference type="InterPro" id="IPR045853">
    <property type="entry name" value="Pep_chain_release_fac_I_sf"/>
</dbReference>
<sequence>MIASAVWRTVFDLAGSKNTLKELEQKTLTPGFWDDADTARSITMRISELKEDIHLWESLMGDAEALLELSGESKEDSEELEERFGELSRTFEAERRRLFFSSPHDKGNAVLSVYAGAGGDDAEDWAAILLNMFEKYAEKKKWSVSTLHMHAGEGKGIKNATIEIKGKFAYGHLKGEAGVHRLVRISPFSAKKLRHTSFVMVEVLPELIISDEVNIRPEDMEITFARSSGPGGQNVNKRETAVRAKHIPTGIQVHVESGRSQSANRERAIELLRSKLFQRMQEQEKKTLEELSAAQSAEAEWGHQIRSYVFHPYKMVKDHRTGVETSDVENVLDGDISEFIQAEIEGKEADKDEKE</sequence>
<reference evidence="9" key="1">
    <citation type="submission" date="2017-09" db="EMBL/GenBank/DDBJ databases">
        <title>Depth-based differentiation of microbial function through sediment-hosted aquifers and enrichment of novel symbionts in the deep terrestrial subsurface.</title>
        <authorList>
            <person name="Probst A.J."/>
            <person name="Ladd B."/>
            <person name="Jarett J.K."/>
            <person name="Geller-Mcgrath D.E."/>
            <person name="Sieber C.M.K."/>
            <person name="Emerson J.B."/>
            <person name="Anantharaman K."/>
            <person name="Thomas B.C."/>
            <person name="Malmstrom R."/>
            <person name="Stieglmeier M."/>
            <person name="Klingl A."/>
            <person name="Woyke T."/>
            <person name="Ryan C.M."/>
            <person name="Banfield J.F."/>
        </authorList>
    </citation>
    <scope>NUCLEOTIDE SEQUENCE [LARGE SCALE GENOMIC DNA]</scope>
</reference>
<keyword evidence="6" id="KW-0175">Coiled coil</keyword>
<feature type="coiled-coil region" evidence="6">
    <location>
        <begin position="63"/>
        <end position="97"/>
    </location>
</feature>
<evidence type="ECO:0000256" key="6">
    <source>
        <dbReference type="SAM" id="Coils"/>
    </source>
</evidence>
<dbReference type="PANTHER" id="PTHR43116:SF3">
    <property type="entry name" value="CLASS I PEPTIDE CHAIN RELEASE FACTOR"/>
    <property type="match status" value="1"/>
</dbReference>